<dbReference type="Pfam" id="PF04773">
    <property type="entry name" value="FecR"/>
    <property type="match status" value="1"/>
</dbReference>
<dbReference type="STRING" id="288992.SAMN04488522_1021323"/>
<evidence type="ECO:0000313" key="5">
    <source>
        <dbReference type="Proteomes" id="UP000184287"/>
    </source>
</evidence>
<dbReference type="InterPro" id="IPR006860">
    <property type="entry name" value="FecR"/>
</dbReference>
<evidence type="ECO:0000259" key="2">
    <source>
        <dbReference type="Pfam" id="PF04773"/>
    </source>
</evidence>
<protein>
    <submittedName>
        <fullName evidence="4">FecR family protein</fullName>
    </submittedName>
</protein>
<gene>
    <name evidence="4" type="ORF">SAMN04488522_1021323</name>
</gene>
<dbReference type="AlphaFoldDB" id="A0A1M5BS56"/>
<evidence type="ECO:0000259" key="3">
    <source>
        <dbReference type="Pfam" id="PF16344"/>
    </source>
</evidence>
<dbReference type="PANTHER" id="PTHR30273">
    <property type="entry name" value="PERIPLASMIC SIGNAL SENSOR AND SIGMA FACTOR ACTIVATOR FECR-RELATED"/>
    <property type="match status" value="1"/>
</dbReference>
<dbReference type="InterPro" id="IPR032508">
    <property type="entry name" value="FecR_C"/>
</dbReference>
<feature type="domain" description="Protein FecR C-terminal" evidence="3">
    <location>
        <begin position="323"/>
        <end position="391"/>
    </location>
</feature>
<keyword evidence="1" id="KW-1133">Transmembrane helix</keyword>
<name>A0A1M5BS56_9SPHI</name>
<keyword evidence="1" id="KW-0812">Transmembrane</keyword>
<feature type="transmembrane region" description="Helical" evidence="1">
    <location>
        <begin position="91"/>
        <end position="111"/>
    </location>
</feature>
<dbReference type="PANTHER" id="PTHR30273:SF2">
    <property type="entry name" value="PROTEIN FECR"/>
    <property type="match status" value="1"/>
</dbReference>
<proteinExistence type="predicted"/>
<evidence type="ECO:0000313" key="4">
    <source>
        <dbReference type="EMBL" id="SHF45107.1"/>
    </source>
</evidence>
<accession>A0A1M5BS56</accession>
<organism evidence="4 5">
    <name type="scientific">Pedobacter caeni</name>
    <dbReference type="NCBI Taxonomy" id="288992"/>
    <lineage>
        <taxon>Bacteria</taxon>
        <taxon>Pseudomonadati</taxon>
        <taxon>Bacteroidota</taxon>
        <taxon>Sphingobacteriia</taxon>
        <taxon>Sphingobacteriales</taxon>
        <taxon>Sphingobacteriaceae</taxon>
        <taxon>Pedobacter</taxon>
    </lineage>
</organism>
<reference evidence="5" key="1">
    <citation type="submission" date="2016-11" db="EMBL/GenBank/DDBJ databases">
        <authorList>
            <person name="Varghese N."/>
            <person name="Submissions S."/>
        </authorList>
    </citation>
    <scope>NUCLEOTIDE SEQUENCE [LARGE SCALE GENOMIC DNA]</scope>
    <source>
        <strain evidence="5">DSM 16990</strain>
    </source>
</reference>
<dbReference type="Proteomes" id="UP000184287">
    <property type="component" value="Unassembled WGS sequence"/>
</dbReference>
<sequence length="394" mass="44884">MKKNKNISGLFLSYLEDEYTEEDLKQLLNAFDTENPEQELMEQVELELNNKREPDEELRQLADRVEHRLLQSIRKETEQPEPQSGKMKRMWPWLTGAAAALLMVGFVWWNWFAVANPQIVKDNVYGYSNDVLPGGNKATLILSDGKSLQLDKNQTTVRESDGTVIAGKDGLLTYKESTGSEKALMNALMVPKAGSYQLTLPDGSMVWINASSVLRFPTHFEASERRVFLEGEAYFQVARNVKKPFRVQVGKMTVQALGTEFNINSGNDHQIKTTLTEGSVLVSAKGKSVKLIPGQEAVMNSSDQTILVREADIERITAWKDGYFYFKNDRFERIMDEVANWYGLKLHYKGTIPKELYTGSVDRNAKLSEVLEMLKSICKARFEIDRQELTIEFK</sequence>
<dbReference type="OrthoDB" id="1099963at2"/>
<keyword evidence="5" id="KW-1185">Reference proteome</keyword>
<dbReference type="GO" id="GO:0016989">
    <property type="term" value="F:sigma factor antagonist activity"/>
    <property type="evidence" value="ECO:0007669"/>
    <property type="project" value="TreeGrafter"/>
</dbReference>
<dbReference type="InterPro" id="IPR012373">
    <property type="entry name" value="Ferrdict_sens_TM"/>
</dbReference>
<dbReference type="EMBL" id="FQUQ01000002">
    <property type="protein sequence ID" value="SHF45107.1"/>
    <property type="molecule type" value="Genomic_DNA"/>
</dbReference>
<dbReference type="Pfam" id="PF16344">
    <property type="entry name" value="FecR_C"/>
    <property type="match status" value="1"/>
</dbReference>
<keyword evidence="1" id="KW-0472">Membrane</keyword>
<dbReference type="Gene3D" id="2.60.120.1440">
    <property type="match status" value="1"/>
</dbReference>
<dbReference type="Gene3D" id="3.55.50.30">
    <property type="match status" value="1"/>
</dbReference>
<dbReference type="RefSeq" id="WP_073231597.1">
    <property type="nucleotide sequence ID" value="NZ_FQUQ01000002.1"/>
</dbReference>
<evidence type="ECO:0000256" key="1">
    <source>
        <dbReference type="SAM" id="Phobius"/>
    </source>
</evidence>
<feature type="domain" description="FecR protein" evidence="2">
    <location>
        <begin position="192"/>
        <end position="280"/>
    </location>
</feature>